<dbReference type="RefSeq" id="WP_088705935.1">
    <property type="nucleotide sequence ID" value="NZ_LSTO01000001.1"/>
</dbReference>
<evidence type="ECO:0000256" key="1">
    <source>
        <dbReference type="ARBA" id="ARBA00006484"/>
    </source>
</evidence>
<dbReference type="PRINTS" id="PR00080">
    <property type="entry name" value="SDRFAMILY"/>
</dbReference>
<dbReference type="Proteomes" id="UP000197535">
    <property type="component" value="Unassembled WGS sequence"/>
</dbReference>
<sequence>MSKRIAIITGGGTGIGRASAEAFAASGMRVVCLGMDADGDLGEGLEFRKLDVTSEEAVRAALAGLERIDVVVNGAGIILHEGKEFSADGFRKVLDVNLTGAHIVSMVARERLAASKGAIVNVASMWSQFGSPRNPSYSASKAGITALTRSHAVALAEEGIRVNAVAPGWIRTKLSSGALDNPERATAIMARLPMKRWGKPEDVARAVRFLCSDDASYITGVVLPVDGGFGIA</sequence>
<comment type="similarity">
    <text evidence="1">Belongs to the short-chain dehydrogenases/reductases (SDR) family.</text>
</comment>
<dbReference type="FunFam" id="3.40.50.720:FF:000084">
    <property type="entry name" value="Short-chain dehydrogenase reductase"/>
    <property type="match status" value="1"/>
</dbReference>
<dbReference type="PROSITE" id="PS00061">
    <property type="entry name" value="ADH_SHORT"/>
    <property type="match status" value="1"/>
</dbReference>
<dbReference type="Gene3D" id="3.40.50.720">
    <property type="entry name" value="NAD(P)-binding Rossmann-like Domain"/>
    <property type="match status" value="1"/>
</dbReference>
<proteinExistence type="inferred from homology"/>
<dbReference type="PRINTS" id="PR00081">
    <property type="entry name" value="GDHRDH"/>
</dbReference>
<dbReference type="PANTHER" id="PTHR42760">
    <property type="entry name" value="SHORT-CHAIN DEHYDROGENASES/REDUCTASES FAMILY MEMBER"/>
    <property type="match status" value="1"/>
</dbReference>
<dbReference type="CDD" id="cd05233">
    <property type="entry name" value="SDR_c"/>
    <property type="match status" value="1"/>
</dbReference>
<evidence type="ECO:0000313" key="2">
    <source>
        <dbReference type="EMBL" id="OWW19012.1"/>
    </source>
</evidence>
<dbReference type="SUPFAM" id="SSF51735">
    <property type="entry name" value="NAD(P)-binding Rossmann-fold domains"/>
    <property type="match status" value="1"/>
</dbReference>
<dbReference type="Pfam" id="PF13561">
    <property type="entry name" value="adh_short_C2"/>
    <property type="match status" value="1"/>
</dbReference>
<protein>
    <submittedName>
        <fullName evidence="2">Short-chain dehydrogenase</fullName>
    </submittedName>
</protein>
<dbReference type="PANTHER" id="PTHR42760:SF123">
    <property type="entry name" value="OXIDOREDUCTASE"/>
    <property type="match status" value="1"/>
</dbReference>
<dbReference type="InterPro" id="IPR036291">
    <property type="entry name" value="NAD(P)-bd_dom_sf"/>
</dbReference>
<comment type="caution">
    <text evidence="2">The sequence shown here is derived from an EMBL/GenBank/DDBJ whole genome shotgun (WGS) entry which is preliminary data.</text>
</comment>
<dbReference type="InterPro" id="IPR002347">
    <property type="entry name" value="SDR_fam"/>
</dbReference>
<accession>A0A254TCI9</accession>
<keyword evidence="3" id="KW-1185">Reference proteome</keyword>
<dbReference type="AlphaFoldDB" id="A0A254TCI9"/>
<reference evidence="2 3" key="1">
    <citation type="submission" date="2016-02" db="EMBL/GenBank/DDBJ databases">
        <authorList>
            <person name="Wen L."/>
            <person name="He K."/>
            <person name="Yang H."/>
        </authorList>
    </citation>
    <scope>NUCLEOTIDE SEQUENCE [LARGE SCALE GENOMIC DNA]</scope>
    <source>
        <strain evidence="2 3">TSA40</strain>
    </source>
</reference>
<evidence type="ECO:0000313" key="3">
    <source>
        <dbReference type="Proteomes" id="UP000197535"/>
    </source>
</evidence>
<name>A0A254TCI9_9BURK</name>
<dbReference type="EMBL" id="LSTO01000001">
    <property type="protein sequence ID" value="OWW19012.1"/>
    <property type="molecule type" value="Genomic_DNA"/>
</dbReference>
<organism evidence="2 3">
    <name type="scientific">Noviherbaspirillum denitrificans</name>
    <dbReference type="NCBI Taxonomy" id="1968433"/>
    <lineage>
        <taxon>Bacteria</taxon>
        <taxon>Pseudomonadati</taxon>
        <taxon>Pseudomonadota</taxon>
        <taxon>Betaproteobacteria</taxon>
        <taxon>Burkholderiales</taxon>
        <taxon>Oxalobacteraceae</taxon>
        <taxon>Noviherbaspirillum</taxon>
    </lineage>
</organism>
<dbReference type="GO" id="GO:0016616">
    <property type="term" value="F:oxidoreductase activity, acting on the CH-OH group of donors, NAD or NADP as acceptor"/>
    <property type="evidence" value="ECO:0007669"/>
    <property type="project" value="TreeGrafter"/>
</dbReference>
<dbReference type="OrthoDB" id="9803333at2"/>
<dbReference type="InterPro" id="IPR020904">
    <property type="entry name" value="Sc_DH/Rdtase_CS"/>
</dbReference>
<dbReference type="GO" id="GO:0030497">
    <property type="term" value="P:fatty acid elongation"/>
    <property type="evidence" value="ECO:0007669"/>
    <property type="project" value="TreeGrafter"/>
</dbReference>
<gene>
    <name evidence="2" type="ORF">AYR66_05425</name>
</gene>